<dbReference type="RefSeq" id="WP_320314669.1">
    <property type="nucleotide sequence ID" value="NZ_JAVIKH010000030.1"/>
</dbReference>
<dbReference type="EMBL" id="JAVIKH010000030">
    <property type="protein sequence ID" value="MDX8337327.1"/>
    <property type="molecule type" value="Genomic_DNA"/>
</dbReference>
<keyword evidence="2" id="KW-1185">Reference proteome</keyword>
<evidence type="ECO:0000313" key="2">
    <source>
        <dbReference type="Proteomes" id="UP001279681"/>
    </source>
</evidence>
<reference evidence="2" key="1">
    <citation type="submission" date="2023-07" db="EMBL/GenBank/DDBJ databases">
        <authorList>
            <person name="Colorado M.A."/>
            <person name="Villamil L.M."/>
            <person name="Melo J.F."/>
            <person name="Rodriguez J.A."/>
            <person name="Ruiz R.Y."/>
        </authorList>
    </citation>
    <scope>NUCLEOTIDE SEQUENCE [LARGE SCALE GENOMIC DNA]</scope>
    <source>
        <strain evidence="2">C33</strain>
    </source>
</reference>
<evidence type="ECO:0000313" key="1">
    <source>
        <dbReference type="EMBL" id="MDX8337327.1"/>
    </source>
</evidence>
<dbReference type="Proteomes" id="UP001279681">
    <property type="component" value="Unassembled WGS sequence"/>
</dbReference>
<comment type="caution">
    <text evidence="1">The sequence shown here is derived from an EMBL/GenBank/DDBJ whole genome shotgun (WGS) entry which is preliminary data.</text>
</comment>
<gene>
    <name evidence="1" type="ORF">RFV38_12620</name>
</gene>
<name>A0ABU4WEB2_9FUSO</name>
<proteinExistence type="predicted"/>
<protein>
    <submittedName>
        <fullName evidence="1">Uncharacterized protein</fullName>
    </submittedName>
</protein>
<sequence>MNLFNYSDFYYVIEHNNEFFEFEIEDEFLDSISEELDLEQFDILRMVEISEGNFEILIKTPSNEEKIYKYELSSERRNYILSVTE</sequence>
<organism evidence="1 2">
    <name type="scientific">Candidatus Cetobacterium colombiensis</name>
    <dbReference type="NCBI Taxonomy" id="3073100"/>
    <lineage>
        <taxon>Bacteria</taxon>
        <taxon>Fusobacteriati</taxon>
        <taxon>Fusobacteriota</taxon>
        <taxon>Fusobacteriia</taxon>
        <taxon>Fusobacteriales</taxon>
        <taxon>Fusobacteriaceae</taxon>
        <taxon>Cetobacterium</taxon>
    </lineage>
</organism>
<accession>A0ABU4WEB2</accession>